<reference evidence="1" key="1">
    <citation type="submission" date="2023-01" db="EMBL/GenBank/DDBJ databases">
        <title>Genome assembly of the deep-sea coral Lophelia pertusa.</title>
        <authorList>
            <person name="Herrera S."/>
            <person name="Cordes E."/>
        </authorList>
    </citation>
    <scope>NUCLEOTIDE SEQUENCE</scope>
    <source>
        <strain evidence="1">USNM1676648</strain>
        <tissue evidence="1">Polyp</tissue>
    </source>
</reference>
<dbReference type="AlphaFoldDB" id="A0A9W9ZWC0"/>
<comment type="caution">
    <text evidence="1">The sequence shown here is derived from an EMBL/GenBank/DDBJ whole genome shotgun (WGS) entry which is preliminary data.</text>
</comment>
<dbReference type="EMBL" id="MU825457">
    <property type="protein sequence ID" value="KAJ7388660.1"/>
    <property type="molecule type" value="Genomic_DNA"/>
</dbReference>
<organism evidence="1 2">
    <name type="scientific">Desmophyllum pertusum</name>
    <dbReference type="NCBI Taxonomy" id="174260"/>
    <lineage>
        <taxon>Eukaryota</taxon>
        <taxon>Metazoa</taxon>
        <taxon>Cnidaria</taxon>
        <taxon>Anthozoa</taxon>
        <taxon>Hexacorallia</taxon>
        <taxon>Scleractinia</taxon>
        <taxon>Caryophylliina</taxon>
        <taxon>Caryophylliidae</taxon>
        <taxon>Desmophyllum</taxon>
    </lineage>
</organism>
<keyword evidence="2" id="KW-1185">Reference proteome</keyword>
<protein>
    <submittedName>
        <fullName evidence="1">Uncharacterized protein</fullName>
    </submittedName>
</protein>
<sequence length="57" mass="7221">MQVYRNERNEERIGREEKVRIKTSRNERWRKNSKLLSKRLHIKKRLKVSRLHLNMDY</sequence>
<accession>A0A9W9ZWC0</accession>
<proteinExistence type="predicted"/>
<gene>
    <name evidence="1" type="ORF">OS493_036514</name>
</gene>
<name>A0A9W9ZWC0_9CNID</name>
<evidence type="ECO:0000313" key="1">
    <source>
        <dbReference type="EMBL" id="KAJ7388660.1"/>
    </source>
</evidence>
<evidence type="ECO:0000313" key="2">
    <source>
        <dbReference type="Proteomes" id="UP001163046"/>
    </source>
</evidence>
<dbReference type="Proteomes" id="UP001163046">
    <property type="component" value="Unassembled WGS sequence"/>
</dbReference>